<dbReference type="STRING" id="3818.A0A444X6P3"/>
<dbReference type="PANTHER" id="PTHR47934">
    <property type="entry name" value="PENTATRICOPEPTIDE REPEAT-CONTAINING PROTEIN PET309, MITOCHONDRIAL"/>
    <property type="match status" value="1"/>
</dbReference>
<comment type="caution">
    <text evidence="5">The sequence shown here is derived from an EMBL/GenBank/DDBJ whole genome shotgun (WGS) entry which is preliminary data.</text>
</comment>
<feature type="repeat" description="PPR" evidence="3">
    <location>
        <begin position="289"/>
        <end position="323"/>
    </location>
</feature>
<keyword evidence="6" id="KW-1185">Reference proteome</keyword>
<feature type="repeat" description="PPR" evidence="3">
    <location>
        <begin position="184"/>
        <end position="218"/>
    </location>
</feature>
<evidence type="ECO:0000256" key="2">
    <source>
        <dbReference type="ARBA" id="ARBA00022737"/>
    </source>
</evidence>
<dbReference type="PANTHER" id="PTHR47934:SF6">
    <property type="entry name" value="MITOCHONDRIAL GROUP I INTRON SPLICING FACTOR CCM1-RELATED"/>
    <property type="match status" value="1"/>
</dbReference>
<dbReference type="Proteomes" id="UP000289738">
    <property type="component" value="Chromosome B10"/>
</dbReference>
<dbReference type="NCBIfam" id="TIGR00756">
    <property type="entry name" value="PPR"/>
    <property type="match status" value="5"/>
</dbReference>
<evidence type="ECO:0000256" key="3">
    <source>
        <dbReference type="PROSITE-ProRule" id="PRU00708"/>
    </source>
</evidence>
<dbReference type="Gene3D" id="1.25.40.10">
    <property type="entry name" value="Tetratricopeptide repeat domain"/>
    <property type="match status" value="3"/>
</dbReference>
<dbReference type="EMBL" id="SDMP01000020">
    <property type="protein sequence ID" value="RYQ85365.1"/>
    <property type="molecule type" value="Genomic_DNA"/>
</dbReference>
<name>A0A444X6P3_ARAHY</name>
<organism evidence="5 6">
    <name type="scientific">Arachis hypogaea</name>
    <name type="common">Peanut</name>
    <dbReference type="NCBI Taxonomy" id="3818"/>
    <lineage>
        <taxon>Eukaryota</taxon>
        <taxon>Viridiplantae</taxon>
        <taxon>Streptophyta</taxon>
        <taxon>Embryophyta</taxon>
        <taxon>Tracheophyta</taxon>
        <taxon>Spermatophyta</taxon>
        <taxon>Magnoliopsida</taxon>
        <taxon>eudicotyledons</taxon>
        <taxon>Gunneridae</taxon>
        <taxon>Pentapetalae</taxon>
        <taxon>rosids</taxon>
        <taxon>fabids</taxon>
        <taxon>Fabales</taxon>
        <taxon>Fabaceae</taxon>
        <taxon>Papilionoideae</taxon>
        <taxon>50 kb inversion clade</taxon>
        <taxon>dalbergioids sensu lato</taxon>
        <taxon>Dalbergieae</taxon>
        <taxon>Pterocarpus clade</taxon>
        <taxon>Arachis</taxon>
    </lineage>
</organism>
<protein>
    <recommendedName>
        <fullName evidence="7">Pentatricopeptide repeat-containing protein</fullName>
    </recommendedName>
</protein>
<dbReference type="GO" id="GO:0003729">
    <property type="term" value="F:mRNA binding"/>
    <property type="evidence" value="ECO:0007669"/>
    <property type="project" value="TreeGrafter"/>
</dbReference>
<comment type="similarity">
    <text evidence="1">Belongs to the PPR family. P subfamily.</text>
</comment>
<feature type="repeat" description="PPR" evidence="3">
    <location>
        <begin position="254"/>
        <end position="288"/>
    </location>
</feature>
<evidence type="ECO:0000256" key="1">
    <source>
        <dbReference type="ARBA" id="ARBA00007626"/>
    </source>
</evidence>
<reference evidence="5 6" key="1">
    <citation type="submission" date="2019-01" db="EMBL/GenBank/DDBJ databases">
        <title>Sequencing of cultivated peanut Arachis hypogaea provides insights into genome evolution and oil improvement.</title>
        <authorList>
            <person name="Chen X."/>
        </authorList>
    </citation>
    <scope>NUCLEOTIDE SEQUENCE [LARGE SCALE GENOMIC DNA]</scope>
    <source>
        <strain evidence="6">cv. Fuhuasheng</strain>
        <tissue evidence="5">Leaves</tissue>
    </source>
</reference>
<feature type="repeat" description="PPR" evidence="3">
    <location>
        <begin position="324"/>
        <end position="358"/>
    </location>
</feature>
<dbReference type="GO" id="GO:0007005">
    <property type="term" value="P:mitochondrion organization"/>
    <property type="evidence" value="ECO:0007669"/>
    <property type="project" value="TreeGrafter"/>
</dbReference>
<dbReference type="InterPro" id="IPR002885">
    <property type="entry name" value="PPR_rpt"/>
</dbReference>
<evidence type="ECO:0000313" key="5">
    <source>
        <dbReference type="EMBL" id="RYQ85365.1"/>
    </source>
</evidence>
<evidence type="ECO:0008006" key="7">
    <source>
        <dbReference type="Google" id="ProtNLM"/>
    </source>
</evidence>
<dbReference type="GO" id="GO:0005739">
    <property type="term" value="C:mitochondrion"/>
    <property type="evidence" value="ECO:0007669"/>
    <property type="project" value="TreeGrafter"/>
</dbReference>
<gene>
    <name evidence="5" type="ORF">Ahy_B10g104913</name>
</gene>
<dbReference type="GO" id="GO:0006396">
    <property type="term" value="P:RNA processing"/>
    <property type="evidence" value="ECO:0007669"/>
    <property type="project" value="TreeGrafter"/>
</dbReference>
<feature type="region of interest" description="Disordered" evidence="4">
    <location>
        <begin position="1"/>
        <end position="20"/>
    </location>
</feature>
<keyword evidence="2" id="KW-0677">Repeat</keyword>
<sequence>MLTRALPKLHKPKSSFSLPPRTFSSCTHCPSPPQLAAEEDTNAVAKLVLQSDPKTLSKALAKPTFQWSSHLVDRVLKLLWNHGPKALQFFNALFRHLTYVHSPSSFDHAIDIVARMHDYQAAWALVVCMCSLHIGPTPKTLAMLAERYASAGKAHRAVNVFLSMHHHGCRQVFKEMVERGIMPTLVTYNIILKGYFMTRQLNEAWEFFLEMKRRKCEINVVTYTTMIYGFGVAGEVKKSKRIFYEMVGEGVVPNVATYNALVHVLCKKDNVENAVLVFEEMVVKRFVPNSVSYNAVIRGFCHAGEMERALRFMARMEKEGCQPNVQMYNVVIWYLCDAGDIEKGLELFEKMGDGSCLPNLDTYNVLISAIFVRKKYEDLMVAGKLLLEMINRGFLPRKFTFNRVLNGLVLTGNQDFAREILSMQSRCGRLPRQLKL</sequence>
<evidence type="ECO:0000313" key="6">
    <source>
        <dbReference type="Proteomes" id="UP000289738"/>
    </source>
</evidence>
<dbReference type="Pfam" id="PF13041">
    <property type="entry name" value="PPR_2"/>
    <property type="match status" value="3"/>
</dbReference>
<accession>A0A444X6P3</accession>
<dbReference type="PROSITE" id="PS51375">
    <property type="entry name" value="PPR"/>
    <property type="match status" value="5"/>
</dbReference>
<dbReference type="InterPro" id="IPR051114">
    <property type="entry name" value="Mito_RNA_Proc_CCM1"/>
</dbReference>
<evidence type="ECO:0000256" key="4">
    <source>
        <dbReference type="SAM" id="MobiDB-lite"/>
    </source>
</evidence>
<feature type="repeat" description="PPR" evidence="3">
    <location>
        <begin position="219"/>
        <end position="253"/>
    </location>
</feature>
<dbReference type="AlphaFoldDB" id="A0A444X6P3"/>
<dbReference type="InterPro" id="IPR011990">
    <property type="entry name" value="TPR-like_helical_dom_sf"/>
</dbReference>
<proteinExistence type="inferred from homology"/>